<protein>
    <submittedName>
        <fullName evidence="1">Uncharacterized protein</fullName>
    </submittedName>
</protein>
<dbReference type="AlphaFoldDB" id="A0A380CBJ9"/>
<sequence length="42" mass="4867">MFVDFHVVIGMNSDFLHQGVTVTGFRKRLQCGFIKLDEEFCT</sequence>
<evidence type="ECO:0000313" key="2">
    <source>
        <dbReference type="Proteomes" id="UP000255509"/>
    </source>
</evidence>
<gene>
    <name evidence="1" type="ORF">NCTC8258_06847</name>
</gene>
<reference evidence="1 2" key="1">
    <citation type="submission" date="2018-06" db="EMBL/GenBank/DDBJ databases">
        <authorList>
            <consortium name="Pathogen Informatics"/>
            <person name="Doyle S."/>
        </authorList>
    </citation>
    <scope>NUCLEOTIDE SEQUENCE [LARGE SCALE GENOMIC DNA]</scope>
    <source>
        <strain evidence="1 2">NCTC8258</strain>
    </source>
</reference>
<dbReference type="Proteomes" id="UP000255509">
    <property type="component" value="Unassembled WGS sequence"/>
</dbReference>
<proteinExistence type="predicted"/>
<name>A0A380CBJ9_SALET</name>
<evidence type="ECO:0000313" key="1">
    <source>
        <dbReference type="EMBL" id="SUJ16620.1"/>
    </source>
</evidence>
<organism evidence="1 2">
    <name type="scientific">Salmonella enterica I</name>
    <dbReference type="NCBI Taxonomy" id="59201"/>
    <lineage>
        <taxon>Bacteria</taxon>
        <taxon>Pseudomonadati</taxon>
        <taxon>Pseudomonadota</taxon>
        <taxon>Gammaproteobacteria</taxon>
        <taxon>Enterobacterales</taxon>
        <taxon>Enterobacteriaceae</taxon>
        <taxon>Salmonella</taxon>
    </lineage>
</organism>
<dbReference type="EMBL" id="UGXS01000007">
    <property type="protein sequence ID" value="SUJ16620.1"/>
    <property type="molecule type" value="Genomic_DNA"/>
</dbReference>
<accession>A0A380CBJ9</accession>